<feature type="site" description="Lowers pKa of active site Tyr" evidence="6">
    <location>
        <position position="76"/>
    </location>
</feature>
<evidence type="ECO:0000256" key="5">
    <source>
        <dbReference type="PIRSR" id="PIRSR000097-2"/>
    </source>
</evidence>
<dbReference type="InterPro" id="IPR036812">
    <property type="entry name" value="NAD(P)_OxRdtase_dom_sf"/>
</dbReference>
<dbReference type="InterPro" id="IPR023210">
    <property type="entry name" value="NADP_OxRdtase_dom"/>
</dbReference>
<reference evidence="8" key="1">
    <citation type="journal article" date="2020" name="Phytopathology">
        <title>Genome Sequence Resources of Colletotrichum truncatum, C. plurivorum, C. musicola, and C. sojae: Four Species Pathogenic to Soybean (Glycine max).</title>
        <authorList>
            <person name="Rogerio F."/>
            <person name="Boufleur T.R."/>
            <person name="Ciampi-Guillardi M."/>
            <person name="Sukno S.A."/>
            <person name="Thon M.R."/>
            <person name="Massola Junior N.S."/>
            <person name="Baroncelli R."/>
        </authorList>
    </citation>
    <scope>NUCLEOTIDE SEQUENCE</scope>
    <source>
        <strain evidence="8">LFN0074</strain>
    </source>
</reference>
<feature type="binding site" evidence="5">
    <location>
        <position position="109"/>
    </location>
    <ligand>
        <name>substrate</name>
    </ligand>
</feature>
<dbReference type="Proteomes" id="UP000639643">
    <property type="component" value="Unassembled WGS sequence"/>
</dbReference>
<dbReference type="Pfam" id="PF00248">
    <property type="entry name" value="Aldo_ket_red"/>
    <property type="match status" value="1"/>
</dbReference>
<proteinExistence type="inferred from homology"/>
<feature type="domain" description="NADP-dependent oxidoreductase" evidence="7">
    <location>
        <begin position="18"/>
        <end position="289"/>
    </location>
</feature>
<dbReference type="PROSITE" id="PS00063">
    <property type="entry name" value="ALDOKETO_REDUCTASE_3"/>
    <property type="match status" value="1"/>
</dbReference>
<evidence type="ECO:0000256" key="2">
    <source>
        <dbReference type="ARBA" id="ARBA00022857"/>
    </source>
</evidence>
<dbReference type="InterPro" id="IPR018170">
    <property type="entry name" value="Aldo/ket_reductase_CS"/>
</dbReference>
<dbReference type="AlphaFoldDB" id="A0A8H6KH65"/>
<feature type="active site" description="Proton donor" evidence="4">
    <location>
        <position position="51"/>
    </location>
</feature>
<comment type="caution">
    <text evidence="8">The sequence shown here is derived from an EMBL/GenBank/DDBJ whole genome shotgun (WGS) entry which is preliminary data.</text>
</comment>
<gene>
    <name evidence="8" type="ORF">CMUS01_07335</name>
</gene>
<dbReference type="PANTHER" id="PTHR11732">
    <property type="entry name" value="ALDO/KETO REDUCTASE"/>
    <property type="match status" value="1"/>
</dbReference>
<dbReference type="InterPro" id="IPR020471">
    <property type="entry name" value="AKR"/>
</dbReference>
<dbReference type="EMBL" id="WIGM01000260">
    <property type="protein sequence ID" value="KAF6831489.1"/>
    <property type="molecule type" value="Genomic_DNA"/>
</dbReference>
<dbReference type="PROSITE" id="PS00062">
    <property type="entry name" value="ALDOKETO_REDUCTASE_2"/>
    <property type="match status" value="1"/>
</dbReference>
<comment type="similarity">
    <text evidence="1">Belongs to the aldo/keto reductase family.</text>
</comment>
<dbReference type="GO" id="GO:0016491">
    <property type="term" value="F:oxidoreductase activity"/>
    <property type="evidence" value="ECO:0007669"/>
    <property type="project" value="UniProtKB-KW"/>
</dbReference>
<dbReference type="PRINTS" id="PR00069">
    <property type="entry name" value="ALDKETRDTASE"/>
</dbReference>
<evidence type="ECO:0000256" key="3">
    <source>
        <dbReference type="ARBA" id="ARBA00023002"/>
    </source>
</evidence>
<keyword evidence="3" id="KW-0560">Oxidoreductase</keyword>
<dbReference type="Gene3D" id="3.20.20.100">
    <property type="entry name" value="NADP-dependent oxidoreductase domain"/>
    <property type="match status" value="1"/>
</dbReference>
<dbReference type="PROSITE" id="PS00798">
    <property type="entry name" value="ALDOKETO_REDUCTASE_1"/>
    <property type="match status" value="1"/>
</dbReference>
<evidence type="ECO:0000259" key="7">
    <source>
        <dbReference type="Pfam" id="PF00248"/>
    </source>
</evidence>
<protein>
    <submittedName>
        <fullName evidence="8">GCY</fullName>
    </submittedName>
</protein>
<dbReference type="OrthoDB" id="416253at2759"/>
<evidence type="ECO:0000256" key="4">
    <source>
        <dbReference type="PIRSR" id="PIRSR000097-1"/>
    </source>
</evidence>
<sequence>MPLPTHFTLNTGRKIPAVGFGTWQAGPHEVERAVETALRSGYRHIDCAAIYRNEAEVGEGIRKSGVPRSDIFLTGKLWNTMHKAEDVESAVDKTLKDLGTDYLDLFLMHWPVSLEANSPSRAFKPSGKWFPIDSNGVFELADIDPAETWAAMEKLVEKGKVRAIGVSNFTKQRIEDLLTKTKTIPAVNQVEAHPYLQQPDLLAYCKSKGIQLAAYSPLGNNQTGEPRTVDDPLVGEQGKKLGADGGQLLASWGVQRGTVVLPKSVTPSRIESNFQVRELPADAFEALNGLERNKRFNWQTRWGFDIFQELGEEEVKRVARETGPENLTKFTV</sequence>
<evidence type="ECO:0000313" key="8">
    <source>
        <dbReference type="EMBL" id="KAF6831489.1"/>
    </source>
</evidence>
<keyword evidence="9" id="KW-1185">Reference proteome</keyword>
<evidence type="ECO:0000256" key="6">
    <source>
        <dbReference type="PIRSR" id="PIRSR000097-3"/>
    </source>
</evidence>
<dbReference type="PIRSF" id="PIRSF000097">
    <property type="entry name" value="AKR"/>
    <property type="match status" value="1"/>
</dbReference>
<dbReference type="FunFam" id="3.20.20.100:FF:000007">
    <property type="entry name" value="NAD(P)H-dependent D-xylose reductase xyl1"/>
    <property type="match status" value="1"/>
</dbReference>
<accession>A0A8H6KH65</accession>
<dbReference type="SUPFAM" id="SSF51430">
    <property type="entry name" value="NAD(P)-linked oxidoreductase"/>
    <property type="match status" value="1"/>
</dbReference>
<evidence type="ECO:0000313" key="9">
    <source>
        <dbReference type="Proteomes" id="UP000639643"/>
    </source>
</evidence>
<organism evidence="8 9">
    <name type="scientific">Colletotrichum musicola</name>
    <dbReference type="NCBI Taxonomy" id="2175873"/>
    <lineage>
        <taxon>Eukaryota</taxon>
        <taxon>Fungi</taxon>
        <taxon>Dikarya</taxon>
        <taxon>Ascomycota</taxon>
        <taxon>Pezizomycotina</taxon>
        <taxon>Sordariomycetes</taxon>
        <taxon>Hypocreomycetidae</taxon>
        <taxon>Glomerellales</taxon>
        <taxon>Glomerellaceae</taxon>
        <taxon>Colletotrichum</taxon>
        <taxon>Colletotrichum orchidearum species complex</taxon>
    </lineage>
</organism>
<keyword evidence="2" id="KW-0521">NADP</keyword>
<evidence type="ECO:0000256" key="1">
    <source>
        <dbReference type="ARBA" id="ARBA00007905"/>
    </source>
</evidence>
<name>A0A8H6KH65_9PEZI</name>